<name>A0AA37WDZ8_9BACT</name>
<proteinExistence type="predicted"/>
<sequence length="122" mass="14029">MKMKEQSMKILIPTFSTLEVVAADEIICIHAADSYSQVELIKKKKITSTKGIGQFAKELENQGFFQCHKSHLVNLSKLVRYHKEGQAEMVDGRLIPVARRRKEEFLDQIKQRGDFTNSNFKS</sequence>
<protein>
    <recommendedName>
        <fullName evidence="1">HTH LytTR-type domain-containing protein</fullName>
    </recommendedName>
</protein>
<dbReference type="EMBL" id="BSOH01000006">
    <property type="protein sequence ID" value="GLR16587.1"/>
    <property type="molecule type" value="Genomic_DNA"/>
</dbReference>
<dbReference type="InterPro" id="IPR007492">
    <property type="entry name" value="LytTR_DNA-bd_dom"/>
</dbReference>
<accession>A0AA37WDZ8</accession>
<dbReference type="Proteomes" id="UP001156666">
    <property type="component" value="Unassembled WGS sequence"/>
</dbReference>
<dbReference type="AlphaFoldDB" id="A0AA37WDZ8"/>
<evidence type="ECO:0000313" key="3">
    <source>
        <dbReference type="Proteomes" id="UP001156666"/>
    </source>
</evidence>
<dbReference type="GO" id="GO:0003677">
    <property type="term" value="F:DNA binding"/>
    <property type="evidence" value="ECO:0007669"/>
    <property type="project" value="InterPro"/>
</dbReference>
<dbReference type="PROSITE" id="PS50930">
    <property type="entry name" value="HTH_LYTTR"/>
    <property type="match status" value="1"/>
</dbReference>
<feature type="domain" description="HTH LytTR-type" evidence="1">
    <location>
        <begin position="10"/>
        <end position="111"/>
    </location>
</feature>
<dbReference type="Gene3D" id="2.40.50.1020">
    <property type="entry name" value="LytTr DNA-binding domain"/>
    <property type="match status" value="1"/>
</dbReference>
<reference evidence="2" key="1">
    <citation type="journal article" date="2014" name="Int. J. Syst. Evol. Microbiol.">
        <title>Complete genome sequence of Corynebacterium casei LMG S-19264T (=DSM 44701T), isolated from a smear-ripened cheese.</title>
        <authorList>
            <consortium name="US DOE Joint Genome Institute (JGI-PGF)"/>
            <person name="Walter F."/>
            <person name="Albersmeier A."/>
            <person name="Kalinowski J."/>
            <person name="Ruckert C."/>
        </authorList>
    </citation>
    <scope>NUCLEOTIDE SEQUENCE</scope>
    <source>
        <strain evidence="2">NBRC 108769</strain>
    </source>
</reference>
<evidence type="ECO:0000313" key="2">
    <source>
        <dbReference type="EMBL" id="GLR16587.1"/>
    </source>
</evidence>
<dbReference type="Pfam" id="PF04397">
    <property type="entry name" value="LytTR"/>
    <property type="match status" value="1"/>
</dbReference>
<comment type="caution">
    <text evidence="2">The sequence shown here is derived from an EMBL/GenBank/DDBJ whole genome shotgun (WGS) entry which is preliminary data.</text>
</comment>
<gene>
    <name evidence="2" type="ORF">GCM10007940_12020</name>
</gene>
<dbReference type="SMART" id="SM00850">
    <property type="entry name" value="LytTR"/>
    <property type="match status" value="1"/>
</dbReference>
<evidence type="ECO:0000259" key="1">
    <source>
        <dbReference type="PROSITE" id="PS50930"/>
    </source>
</evidence>
<organism evidence="2 3">
    <name type="scientific">Portibacter lacus</name>
    <dbReference type="NCBI Taxonomy" id="1099794"/>
    <lineage>
        <taxon>Bacteria</taxon>
        <taxon>Pseudomonadati</taxon>
        <taxon>Bacteroidota</taxon>
        <taxon>Saprospiria</taxon>
        <taxon>Saprospirales</taxon>
        <taxon>Haliscomenobacteraceae</taxon>
        <taxon>Portibacter</taxon>
    </lineage>
</organism>
<reference evidence="2" key="2">
    <citation type="submission" date="2023-01" db="EMBL/GenBank/DDBJ databases">
        <title>Draft genome sequence of Portibacter lacus strain NBRC 108769.</title>
        <authorList>
            <person name="Sun Q."/>
            <person name="Mori K."/>
        </authorList>
    </citation>
    <scope>NUCLEOTIDE SEQUENCE</scope>
    <source>
        <strain evidence="2">NBRC 108769</strain>
    </source>
</reference>
<dbReference type="RefSeq" id="WP_235295335.1">
    <property type="nucleotide sequence ID" value="NZ_BSOH01000006.1"/>
</dbReference>
<keyword evidence="3" id="KW-1185">Reference proteome</keyword>